<sequence length="339" mass="37910">MVGRCEIGRRGVGEIRNRATSGGGGAISGDSGWGEVANIIFLDSPVGAGFSYTTSKAYLPGDTNTAKQAYEFLKKWLMEHPEFARNPVYIAGVSYSGKVVPSIALEIVNGNEAGFGAKINLQGYILGNPVTTKYLENQTKVEYAHRVSVLSDEIYESAKGSCHGDYRPIAAKGNAQCKKNLETASKCIDPLEDEFVLESKCFHPSPDKWCRGTINQWIRCRGHNNDKFNYTHDIDSSVSFHQNLSMHPPRALIFSGDQDICMPYMFTLKWMKKLNVVPNDVYWSPWFLYGQVAGYVTEHSNDNYNLTFTTIKGAGHVAPEYKPRECLAMFQRWITFNPL</sequence>
<reference evidence="6" key="2">
    <citation type="submission" date="2021-03" db="UniProtKB">
        <authorList>
            <consortium name="EnsemblPlants"/>
        </authorList>
    </citation>
    <scope>IDENTIFICATION</scope>
</reference>
<accession>A0A803M5J2</accession>
<keyword evidence="4" id="KW-0378">Hydrolase</keyword>
<reference evidence="6" key="1">
    <citation type="journal article" date="2017" name="Nature">
        <title>The genome of Chenopodium quinoa.</title>
        <authorList>
            <person name="Jarvis D.E."/>
            <person name="Ho Y.S."/>
            <person name="Lightfoot D.J."/>
            <person name="Schmoeckel S.M."/>
            <person name="Li B."/>
            <person name="Borm T.J.A."/>
            <person name="Ohyanagi H."/>
            <person name="Mineta K."/>
            <person name="Michell C.T."/>
            <person name="Saber N."/>
            <person name="Kharbatia N.M."/>
            <person name="Rupper R.R."/>
            <person name="Sharp A.R."/>
            <person name="Dally N."/>
            <person name="Boughton B.A."/>
            <person name="Woo Y.H."/>
            <person name="Gao G."/>
            <person name="Schijlen E.G.W.M."/>
            <person name="Guo X."/>
            <person name="Momin A.A."/>
            <person name="Negrao S."/>
            <person name="Al-Babili S."/>
            <person name="Gehring C."/>
            <person name="Roessner U."/>
            <person name="Jung C."/>
            <person name="Murphy K."/>
            <person name="Arold S.T."/>
            <person name="Gojobori T."/>
            <person name="van der Linden C.G."/>
            <person name="van Loo E.N."/>
            <person name="Jellen E.N."/>
            <person name="Maughan P.J."/>
            <person name="Tester M."/>
        </authorList>
    </citation>
    <scope>NUCLEOTIDE SEQUENCE [LARGE SCALE GENOMIC DNA]</scope>
    <source>
        <strain evidence="6">cv. PI 614886</strain>
    </source>
</reference>
<dbReference type="PANTHER" id="PTHR11802:SF361">
    <property type="entry name" value="SERINE CARBOXYPEPTIDASE-LIKE 11-RELATED"/>
    <property type="match status" value="1"/>
</dbReference>
<keyword evidence="2" id="KW-0121">Carboxypeptidase</keyword>
<dbReference type="Gene3D" id="3.40.50.12670">
    <property type="match status" value="1"/>
</dbReference>
<name>A0A803M5J2_CHEQI</name>
<organism evidence="6 7">
    <name type="scientific">Chenopodium quinoa</name>
    <name type="common">Quinoa</name>
    <dbReference type="NCBI Taxonomy" id="63459"/>
    <lineage>
        <taxon>Eukaryota</taxon>
        <taxon>Viridiplantae</taxon>
        <taxon>Streptophyta</taxon>
        <taxon>Embryophyta</taxon>
        <taxon>Tracheophyta</taxon>
        <taxon>Spermatophyta</taxon>
        <taxon>Magnoliopsida</taxon>
        <taxon>eudicotyledons</taxon>
        <taxon>Gunneridae</taxon>
        <taxon>Pentapetalae</taxon>
        <taxon>Caryophyllales</taxon>
        <taxon>Chenopodiaceae</taxon>
        <taxon>Chenopodioideae</taxon>
        <taxon>Atripliceae</taxon>
        <taxon>Chenopodium</taxon>
    </lineage>
</organism>
<keyword evidence="5" id="KW-0325">Glycoprotein</keyword>
<dbReference type="Gramene" id="AUR62023715-RA">
    <property type="protein sequence ID" value="AUR62023715-RA:cds"/>
    <property type="gene ID" value="AUR62023715"/>
</dbReference>
<dbReference type="Gene3D" id="3.40.50.1820">
    <property type="entry name" value="alpha/beta hydrolase"/>
    <property type="match status" value="1"/>
</dbReference>
<evidence type="ECO:0000256" key="2">
    <source>
        <dbReference type="ARBA" id="ARBA00022645"/>
    </source>
</evidence>
<dbReference type="GO" id="GO:0016747">
    <property type="term" value="F:acyltransferase activity, transferring groups other than amino-acyl groups"/>
    <property type="evidence" value="ECO:0007669"/>
    <property type="project" value="TreeGrafter"/>
</dbReference>
<dbReference type="InterPro" id="IPR033124">
    <property type="entry name" value="Ser_caboxypep_his_AS"/>
</dbReference>
<dbReference type="GO" id="GO:0004185">
    <property type="term" value="F:serine-type carboxypeptidase activity"/>
    <property type="evidence" value="ECO:0007669"/>
    <property type="project" value="InterPro"/>
</dbReference>
<proteinExistence type="inferred from homology"/>
<evidence type="ECO:0000256" key="5">
    <source>
        <dbReference type="ARBA" id="ARBA00023180"/>
    </source>
</evidence>
<evidence type="ECO:0000313" key="6">
    <source>
        <dbReference type="EnsemblPlants" id="AUR62023715-RA:cds"/>
    </source>
</evidence>
<dbReference type="GO" id="GO:0019748">
    <property type="term" value="P:secondary metabolic process"/>
    <property type="evidence" value="ECO:0007669"/>
    <property type="project" value="TreeGrafter"/>
</dbReference>
<evidence type="ECO:0000256" key="1">
    <source>
        <dbReference type="ARBA" id="ARBA00009431"/>
    </source>
</evidence>
<dbReference type="GO" id="GO:0006508">
    <property type="term" value="P:proteolysis"/>
    <property type="evidence" value="ECO:0007669"/>
    <property type="project" value="UniProtKB-KW"/>
</dbReference>
<evidence type="ECO:0000256" key="3">
    <source>
        <dbReference type="ARBA" id="ARBA00022670"/>
    </source>
</evidence>
<dbReference type="PROSITE" id="PS00560">
    <property type="entry name" value="CARBOXYPEPT_SER_HIS"/>
    <property type="match status" value="1"/>
</dbReference>
<keyword evidence="7" id="KW-1185">Reference proteome</keyword>
<dbReference type="AlphaFoldDB" id="A0A803M5J2"/>
<dbReference type="InterPro" id="IPR029058">
    <property type="entry name" value="AB_hydrolase_fold"/>
</dbReference>
<comment type="similarity">
    <text evidence="1">Belongs to the peptidase S10 family.</text>
</comment>
<dbReference type="EnsemblPlants" id="AUR62023715-RA">
    <property type="protein sequence ID" value="AUR62023715-RA:cds"/>
    <property type="gene ID" value="AUR62023715"/>
</dbReference>
<dbReference type="PANTHER" id="PTHR11802">
    <property type="entry name" value="SERINE PROTEASE FAMILY S10 SERINE CARBOXYPEPTIDASE"/>
    <property type="match status" value="1"/>
</dbReference>
<dbReference type="Proteomes" id="UP000596660">
    <property type="component" value="Unplaced"/>
</dbReference>
<protein>
    <submittedName>
        <fullName evidence="6">Uncharacterized protein</fullName>
    </submittedName>
</protein>
<dbReference type="PRINTS" id="PR00724">
    <property type="entry name" value="CRBOXYPTASEC"/>
</dbReference>
<evidence type="ECO:0000313" key="7">
    <source>
        <dbReference type="Proteomes" id="UP000596660"/>
    </source>
</evidence>
<evidence type="ECO:0000256" key="4">
    <source>
        <dbReference type="ARBA" id="ARBA00022801"/>
    </source>
</evidence>
<keyword evidence="3" id="KW-0645">Protease</keyword>
<dbReference type="InterPro" id="IPR001563">
    <property type="entry name" value="Peptidase_S10"/>
</dbReference>
<dbReference type="SUPFAM" id="SSF53474">
    <property type="entry name" value="alpha/beta-Hydrolases"/>
    <property type="match status" value="1"/>
</dbReference>
<dbReference type="Pfam" id="PF00450">
    <property type="entry name" value="Peptidase_S10"/>
    <property type="match status" value="2"/>
</dbReference>